<comment type="caution">
    <text evidence="1">The sequence shown here is derived from an EMBL/GenBank/DDBJ whole genome shotgun (WGS) entry which is preliminary data.</text>
</comment>
<keyword evidence="2" id="KW-1185">Reference proteome</keyword>
<organism evidence="1 2">
    <name type="scientific">Grifola frondosa</name>
    <name type="common">Maitake</name>
    <name type="synonym">Polyporus frondosus</name>
    <dbReference type="NCBI Taxonomy" id="5627"/>
    <lineage>
        <taxon>Eukaryota</taxon>
        <taxon>Fungi</taxon>
        <taxon>Dikarya</taxon>
        <taxon>Basidiomycota</taxon>
        <taxon>Agaricomycotina</taxon>
        <taxon>Agaricomycetes</taxon>
        <taxon>Polyporales</taxon>
        <taxon>Grifolaceae</taxon>
        <taxon>Grifola</taxon>
    </lineage>
</organism>
<name>A0A1C7LZZ0_GRIFR</name>
<sequence length="241" mass="27743">MEKNAVLLSSNPYLLLGINHYLPAGYLFELAHDESGHIITIITPTGQITKSAAYYREMNAAQPFDSALANIPWREFQRLTAVKHPESYESNVEFEKNWKEYKALLVDFMDRFLQFVHDKFRPHTQRRSEMLASTSTCENRARAEANVEAALKPSFDEIVKCLVQFNEQITEILGWIPAKFNRGPEVFIGYTAWRLILDRRVAAKAREFFEIAPDLLIGLQDYKGLLEEQLNTSGNEFPISH</sequence>
<accession>A0A1C7LZZ0</accession>
<dbReference type="Proteomes" id="UP000092993">
    <property type="component" value="Unassembled WGS sequence"/>
</dbReference>
<dbReference type="AlphaFoldDB" id="A0A1C7LZZ0"/>
<reference evidence="1 2" key="1">
    <citation type="submission" date="2016-03" db="EMBL/GenBank/DDBJ databases">
        <title>Whole genome sequencing of Grifola frondosa 9006-11.</title>
        <authorList>
            <person name="Min B."/>
            <person name="Park H."/>
            <person name="Kim J.-G."/>
            <person name="Cho H."/>
            <person name="Oh Y.-L."/>
            <person name="Kong W.-S."/>
            <person name="Choi I.-G."/>
        </authorList>
    </citation>
    <scope>NUCLEOTIDE SEQUENCE [LARGE SCALE GENOMIC DNA]</scope>
    <source>
        <strain evidence="1 2">9006-11</strain>
    </source>
</reference>
<protein>
    <submittedName>
        <fullName evidence="1">Uncharacterized protein</fullName>
    </submittedName>
</protein>
<evidence type="ECO:0000313" key="2">
    <source>
        <dbReference type="Proteomes" id="UP000092993"/>
    </source>
</evidence>
<dbReference type="EMBL" id="LUGG01000020">
    <property type="protein sequence ID" value="OBZ68424.1"/>
    <property type="molecule type" value="Genomic_DNA"/>
</dbReference>
<evidence type="ECO:0000313" key="1">
    <source>
        <dbReference type="EMBL" id="OBZ68424.1"/>
    </source>
</evidence>
<proteinExistence type="predicted"/>
<gene>
    <name evidence="1" type="ORF">A0H81_11612</name>
</gene>